<evidence type="ECO:0000313" key="2">
    <source>
        <dbReference type="Proteomes" id="UP001434883"/>
    </source>
</evidence>
<organism evidence="1 2">
    <name type="scientific">Xenoophorus captivus</name>
    <dbReference type="NCBI Taxonomy" id="1517983"/>
    <lineage>
        <taxon>Eukaryota</taxon>
        <taxon>Metazoa</taxon>
        <taxon>Chordata</taxon>
        <taxon>Craniata</taxon>
        <taxon>Vertebrata</taxon>
        <taxon>Euteleostomi</taxon>
        <taxon>Actinopterygii</taxon>
        <taxon>Neopterygii</taxon>
        <taxon>Teleostei</taxon>
        <taxon>Neoteleostei</taxon>
        <taxon>Acanthomorphata</taxon>
        <taxon>Ovalentaria</taxon>
        <taxon>Atherinomorphae</taxon>
        <taxon>Cyprinodontiformes</taxon>
        <taxon>Goodeidae</taxon>
        <taxon>Xenoophorus</taxon>
    </lineage>
</organism>
<evidence type="ECO:0000313" key="1">
    <source>
        <dbReference type="EMBL" id="MEQ2194701.1"/>
    </source>
</evidence>
<gene>
    <name evidence="1" type="ORF">XENOCAPTIV_001785</name>
</gene>
<dbReference type="EMBL" id="JAHRIN010009578">
    <property type="protein sequence ID" value="MEQ2194701.1"/>
    <property type="molecule type" value="Genomic_DNA"/>
</dbReference>
<proteinExistence type="predicted"/>
<sequence length="111" mass="13299">MMLRGPSDISESTRKMPQETYMLFPHPVFFGTNGKYGIPHRIMLRSEQKRFERQGSLVFLQSLWWTRIWTFVPIQLFSDTSKYHYRDRNRKDLACWRISEEVGISGKLIKL</sequence>
<name>A0ABV0QFV1_9TELE</name>
<comment type="caution">
    <text evidence="1">The sequence shown here is derived from an EMBL/GenBank/DDBJ whole genome shotgun (WGS) entry which is preliminary data.</text>
</comment>
<reference evidence="1 2" key="1">
    <citation type="submission" date="2021-06" db="EMBL/GenBank/DDBJ databases">
        <authorList>
            <person name="Palmer J.M."/>
        </authorList>
    </citation>
    <scope>NUCLEOTIDE SEQUENCE [LARGE SCALE GENOMIC DNA]</scope>
    <source>
        <strain evidence="1 2">XC_2019</strain>
        <tissue evidence="1">Muscle</tissue>
    </source>
</reference>
<keyword evidence="2" id="KW-1185">Reference proteome</keyword>
<protein>
    <submittedName>
        <fullName evidence="1">Uncharacterized protein</fullName>
    </submittedName>
</protein>
<accession>A0ABV0QFV1</accession>
<dbReference type="Proteomes" id="UP001434883">
    <property type="component" value="Unassembled WGS sequence"/>
</dbReference>